<gene>
    <name evidence="4" type="ORF">GUY60_18355</name>
</gene>
<dbReference type="InterPro" id="IPR050832">
    <property type="entry name" value="Bact_Acetyltransf"/>
</dbReference>
<sequence length="182" mass="20062">MDVMSADRTIREVRAEDWPAAKELRLAALRDPLAPLAFMETYERAEARPDAAWRERTVSSAAGGPNRQFVAEVTEGPGTALVGTVTVLLEEPGTEDFLGGRVEHRQAHLVAVFVRPEHRGGGLAAGLFRAAVGWARGQRGVCRVRLFVHVDNGRAQAFYRKAGFVQVGVVGDEYEMEYRAER</sequence>
<dbReference type="InterPro" id="IPR000182">
    <property type="entry name" value="GNAT_dom"/>
</dbReference>
<proteinExistence type="predicted"/>
<dbReference type="Gene3D" id="3.40.630.30">
    <property type="match status" value="1"/>
</dbReference>
<dbReference type="CDD" id="cd04301">
    <property type="entry name" value="NAT_SF"/>
    <property type="match status" value="1"/>
</dbReference>
<dbReference type="PROSITE" id="PS51186">
    <property type="entry name" value="GNAT"/>
    <property type="match status" value="1"/>
</dbReference>
<dbReference type="OrthoDB" id="9799092at2"/>
<organism evidence="4 5">
    <name type="scientific">Streptomyces boluensis</name>
    <dbReference type="NCBI Taxonomy" id="1775135"/>
    <lineage>
        <taxon>Bacteria</taxon>
        <taxon>Bacillati</taxon>
        <taxon>Actinomycetota</taxon>
        <taxon>Actinomycetes</taxon>
        <taxon>Kitasatosporales</taxon>
        <taxon>Streptomycetaceae</taxon>
        <taxon>Streptomyces</taxon>
    </lineage>
</organism>
<keyword evidence="1" id="KW-0808">Transferase</keyword>
<dbReference type="Pfam" id="PF00583">
    <property type="entry name" value="Acetyltransf_1"/>
    <property type="match status" value="1"/>
</dbReference>
<dbReference type="SUPFAM" id="SSF55729">
    <property type="entry name" value="Acyl-CoA N-acyltransferases (Nat)"/>
    <property type="match status" value="1"/>
</dbReference>
<keyword evidence="2" id="KW-0012">Acyltransferase</keyword>
<dbReference type="InterPro" id="IPR016181">
    <property type="entry name" value="Acyl_CoA_acyltransferase"/>
</dbReference>
<comment type="caution">
    <text evidence="4">The sequence shown here is derived from an EMBL/GenBank/DDBJ whole genome shotgun (WGS) entry which is preliminary data.</text>
</comment>
<dbReference type="GO" id="GO:0016747">
    <property type="term" value="F:acyltransferase activity, transferring groups other than amino-acyl groups"/>
    <property type="evidence" value="ECO:0007669"/>
    <property type="project" value="InterPro"/>
</dbReference>
<evidence type="ECO:0000256" key="1">
    <source>
        <dbReference type="ARBA" id="ARBA00022679"/>
    </source>
</evidence>
<dbReference type="PANTHER" id="PTHR43877">
    <property type="entry name" value="AMINOALKYLPHOSPHONATE N-ACETYLTRANSFERASE-RELATED-RELATED"/>
    <property type="match status" value="1"/>
</dbReference>
<evidence type="ECO:0000256" key="2">
    <source>
        <dbReference type="ARBA" id="ARBA00023315"/>
    </source>
</evidence>
<dbReference type="EMBL" id="JAAAHS010000135">
    <property type="protein sequence ID" value="NBE53346.1"/>
    <property type="molecule type" value="Genomic_DNA"/>
</dbReference>
<evidence type="ECO:0000313" key="5">
    <source>
        <dbReference type="Proteomes" id="UP000598297"/>
    </source>
</evidence>
<keyword evidence="5" id="KW-1185">Reference proteome</keyword>
<dbReference type="RefSeq" id="WP_161699153.1">
    <property type="nucleotide sequence ID" value="NZ_JAAAHS010000135.1"/>
</dbReference>
<protein>
    <submittedName>
        <fullName evidence="4">GNAT family N-acetyltransferase</fullName>
    </submittedName>
</protein>
<name>A0A964XMN5_9ACTN</name>
<evidence type="ECO:0000313" key="4">
    <source>
        <dbReference type="EMBL" id="NBE53346.1"/>
    </source>
</evidence>
<accession>A0A964XMN5</accession>
<dbReference type="Proteomes" id="UP000598297">
    <property type="component" value="Unassembled WGS sequence"/>
</dbReference>
<dbReference type="AlphaFoldDB" id="A0A964XMN5"/>
<feature type="domain" description="N-acetyltransferase" evidence="3">
    <location>
        <begin position="8"/>
        <end position="181"/>
    </location>
</feature>
<reference evidence="4" key="1">
    <citation type="submission" date="2020-01" db="EMBL/GenBank/DDBJ databases">
        <title>Whole-genome analyses of novel actinobacteria.</title>
        <authorList>
            <person name="Sahin N."/>
        </authorList>
    </citation>
    <scope>NUCLEOTIDE SEQUENCE</scope>
    <source>
        <strain evidence="4">YC537</strain>
    </source>
</reference>
<evidence type="ECO:0000259" key="3">
    <source>
        <dbReference type="PROSITE" id="PS51186"/>
    </source>
</evidence>